<reference evidence="2 3" key="1">
    <citation type="submission" date="2024-09" db="EMBL/GenBank/DDBJ databases">
        <authorList>
            <person name="Lee S.D."/>
        </authorList>
    </citation>
    <scope>NUCLEOTIDE SEQUENCE [LARGE SCALE GENOMIC DNA]</scope>
    <source>
        <strain evidence="2 3">N1-3</strain>
    </source>
</reference>
<name>A0ABV6XF74_9ACTN</name>
<accession>A0ABV6XF74</accession>
<evidence type="ECO:0000313" key="3">
    <source>
        <dbReference type="Proteomes" id="UP001592530"/>
    </source>
</evidence>
<dbReference type="Proteomes" id="UP001592530">
    <property type="component" value="Unassembled WGS sequence"/>
</dbReference>
<dbReference type="Pfam" id="PF04149">
    <property type="entry name" value="DUF397"/>
    <property type="match status" value="1"/>
</dbReference>
<dbReference type="RefSeq" id="WP_380560303.1">
    <property type="nucleotide sequence ID" value="NZ_JBHEZY010000039.1"/>
</dbReference>
<evidence type="ECO:0000313" key="2">
    <source>
        <dbReference type="EMBL" id="MFC1436574.1"/>
    </source>
</evidence>
<feature type="domain" description="DUF397" evidence="1">
    <location>
        <begin position="14"/>
        <end position="65"/>
    </location>
</feature>
<protein>
    <submittedName>
        <fullName evidence="2">DUF397 domain-containing protein</fullName>
    </submittedName>
</protein>
<proteinExistence type="predicted"/>
<comment type="caution">
    <text evidence="2">The sequence shown here is derived from an EMBL/GenBank/DDBJ whole genome shotgun (WGS) entry which is preliminary data.</text>
</comment>
<dbReference type="InterPro" id="IPR007278">
    <property type="entry name" value="DUF397"/>
</dbReference>
<dbReference type="EMBL" id="JBHEZY010000039">
    <property type="protein sequence ID" value="MFC1436574.1"/>
    <property type="molecule type" value="Genomic_DNA"/>
</dbReference>
<gene>
    <name evidence="2" type="ORF">ACEZDB_38675</name>
</gene>
<organism evidence="2 3">
    <name type="scientific">Streptacidiphilus alkalitolerans</name>
    <dbReference type="NCBI Taxonomy" id="3342712"/>
    <lineage>
        <taxon>Bacteria</taxon>
        <taxon>Bacillati</taxon>
        <taxon>Actinomycetota</taxon>
        <taxon>Actinomycetes</taxon>
        <taxon>Kitasatosporales</taxon>
        <taxon>Streptomycetaceae</taxon>
        <taxon>Streptacidiphilus</taxon>
    </lineage>
</organism>
<evidence type="ECO:0000259" key="1">
    <source>
        <dbReference type="Pfam" id="PF04149"/>
    </source>
</evidence>
<sequence>MDTHVADSTTLNVDWQKAAASGAQGDCAELAQLGNMVALRQSTDPHGPALLFDRSVISALLAAVKAGKFDHLATDGN</sequence>